<keyword evidence="6 12" id="KW-0812">Transmembrane</keyword>
<evidence type="ECO:0000313" key="14">
    <source>
        <dbReference type="EMBL" id="QIV24708.1"/>
    </source>
</evidence>
<comment type="subcellular location">
    <subcellularLocation>
        <location evidence="1 12">Mitochondrion membrane</location>
        <topology evidence="1 12">Single-pass membrane protein</topology>
    </subcellularLocation>
</comment>
<dbReference type="Pfam" id="PF00895">
    <property type="entry name" value="ATP-synt_8"/>
    <property type="match status" value="1"/>
</dbReference>
<evidence type="ECO:0000256" key="8">
    <source>
        <dbReference type="ARBA" id="ARBA00022989"/>
    </source>
</evidence>
<gene>
    <name evidence="14" type="primary">ATP8</name>
</gene>
<keyword evidence="9 12" id="KW-0406">Ion transport</keyword>
<dbReference type="GO" id="GO:0045259">
    <property type="term" value="C:proton-transporting ATP synthase complex"/>
    <property type="evidence" value="ECO:0007669"/>
    <property type="project" value="UniProtKB-KW"/>
</dbReference>
<geneLocation type="mitochondrion" evidence="14"/>
<keyword evidence="8 13" id="KW-1133">Transmembrane helix</keyword>
<keyword evidence="10 12" id="KW-0496">Mitochondrion</keyword>
<reference evidence="14" key="1">
    <citation type="journal article" date="2020" name="Syst. Entomol.">
        <title>Museomics reveals extensive cryptic diversity of Australian prionine longhorn beetles with implications for their classification and conservation.</title>
        <authorList>
            <person name="Jin M."/>
            <person name="Zwick A."/>
            <person name="Slipinski A."/>
            <person name="Keyzer R."/>
            <person name="Pang H."/>
        </authorList>
    </citation>
    <scope>NUCLEOTIDE SEQUENCE</scope>
</reference>
<keyword evidence="4 12" id="KW-0813">Transport</keyword>
<evidence type="ECO:0000256" key="12">
    <source>
        <dbReference type="RuleBase" id="RU003661"/>
    </source>
</evidence>
<dbReference type="AlphaFoldDB" id="A0A6H0N2D4"/>
<evidence type="ECO:0000256" key="11">
    <source>
        <dbReference type="ARBA" id="ARBA00023136"/>
    </source>
</evidence>
<comment type="subunit">
    <text evidence="3">F-type ATPases have 2 components, CF(1) - the catalytic core - and CF(0) - the membrane proton channel.</text>
</comment>
<evidence type="ECO:0000256" key="2">
    <source>
        <dbReference type="ARBA" id="ARBA00008892"/>
    </source>
</evidence>
<sequence length="51" mass="6527">MFQMAPMNWLMLMLFFTATFIFFNKINYYSFIYNIKKLKNKKYKLIINWKW</sequence>
<evidence type="ECO:0000256" key="7">
    <source>
        <dbReference type="ARBA" id="ARBA00022781"/>
    </source>
</evidence>
<dbReference type="GO" id="GO:0015986">
    <property type="term" value="P:proton motive force-driven ATP synthesis"/>
    <property type="evidence" value="ECO:0007669"/>
    <property type="project" value="InterPro"/>
</dbReference>
<evidence type="ECO:0000256" key="1">
    <source>
        <dbReference type="ARBA" id="ARBA00004304"/>
    </source>
</evidence>
<comment type="similarity">
    <text evidence="2 12">Belongs to the ATPase protein 8 family.</text>
</comment>
<dbReference type="InterPro" id="IPR001421">
    <property type="entry name" value="ATP8_metazoa"/>
</dbReference>
<keyword evidence="7 12" id="KW-0375">Hydrogen ion transport</keyword>
<protein>
    <recommendedName>
        <fullName evidence="12">ATP synthase complex subunit 8</fullName>
    </recommendedName>
</protein>
<proteinExistence type="inferred from homology"/>
<feature type="transmembrane region" description="Helical" evidence="13">
    <location>
        <begin position="12"/>
        <end position="35"/>
    </location>
</feature>
<accession>A0A6H0N2D4</accession>
<evidence type="ECO:0000256" key="4">
    <source>
        <dbReference type="ARBA" id="ARBA00022448"/>
    </source>
</evidence>
<keyword evidence="11 13" id="KW-0472">Membrane</keyword>
<evidence type="ECO:0000256" key="10">
    <source>
        <dbReference type="ARBA" id="ARBA00023128"/>
    </source>
</evidence>
<evidence type="ECO:0000256" key="3">
    <source>
        <dbReference type="ARBA" id="ARBA00011291"/>
    </source>
</evidence>
<dbReference type="GO" id="GO:0031966">
    <property type="term" value="C:mitochondrial membrane"/>
    <property type="evidence" value="ECO:0007669"/>
    <property type="project" value="UniProtKB-SubCell"/>
</dbReference>
<name>A0A6H0N2D4_9CUCU</name>
<evidence type="ECO:0000256" key="5">
    <source>
        <dbReference type="ARBA" id="ARBA00022547"/>
    </source>
</evidence>
<keyword evidence="5 12" id="KW-0138">CF(0)</keyword>
<organism evidence="14">
    <name type="scientific">Eboraphyllus middletoni</name>
    <dbReference type="NCBI Taxonomy" id="2546603"/>
    <lineage>
        <taxon>Eukaryota</taxon>
        <taxon>Metazoa</taxon>
        <taxon>Ecdysozoa</taxon>
        <taxon>Arthropoda</taxon>
        <taxon>Hexapoda</taxon>
        <taxon>Insecta</taxon>
        <taxon>Pterygota</taxon>
        <taxon>Neoptera</taxon>
        <taxon>Endopterygota</taxon>
        <taxon>Coleoptera</taxon>
        <taxon>Polyphaga</taxon>
        <taxon>Cucujiformia</taxon>
        <taxon>Chrysomeloidea</taxon>
        <taxon>Cerambycidae</taxon>
        <taxon>Prioninae</taxon>
        <taxon>Meroscelisini</taxon>
        <taxon>Eboraphyllus</taxon>
    </lineage>
</organism>
<evidence type="ECO:0000256" key="6">
    <source>
        <dbReference type="ARBA" id="ARBA00022692"/>
    </source>
</evidence>
<evidence type="ECO:0000256" key="13">
    <source>
        <dbReference type="SAM" id="Phobius"/>
    </source>
</evidence>
<dbReference type="EMBL" id="MK614546">
    <property type="protein sequence ID" value="QIV24708.1"/>
    <property type="molecule type" value="Genomic_DNA"/>
</dbReference>
<evidence type="ECO:0000256" key="9">
    <source>
        <dbReference type="ARBA" id="ARBA00023065"/>
    </source>
</evidence>
<dbReference type="GO" id="GO:0015078">
    <property type="term" value="F:proton transmembrane transporter activity"/>
    <property type="evidence" value="ECO:0007669"/>
    <property type="project" value="InterPro"/>
</dbReference>